<gene>
    <name evidence="1" type="ORF">JC965_13225</name>
</gene>
<dbReference type="EMBL" id="CP065937">
    <property type="protein sequence ID" value="QQA59276.1"/>
    <property type="molecule type" value="Genomic_DNA"/>
</dbReference>
<accession>A0A7T3WZH2</accession>
<dbReference type="RefSeq" id="WP_081843981.1">
    <property type="nucleotide sequence ID" value="NZ_AP024948.1"/>
</dbReference>
<dbReference type="AlphaFoldDB" id="A0A7T3WZH2"/>
<sequence length="176" mass="19936">MPIHLENLDSITRNYMLSEVNMDFEKDSIYYSKYLKSGLEDSWNNIFIKAVIEHNDVWLEQQTEIQELLVKTYQKRNPTGGFTTAKVPYTAPQTLAEGEFNRFYCRGLCVRAIKEGKMVQVYRGKNVANARSESKQMIGQIISPKELLDDLRTNVGVDTALGLPAGPNSGLTIKLV</sequence>
<organism evidence="1">
    <name type="scientific">Aeromonas caviae</name>
    <name type="common">Aeromonas punctata</name>
    <dbReference type="NCBI Taxonomy" id="648"/>
    <lineage>
        <taxon>Bacteria</taxon>
        <taxon>Pseudomonadati</taxon>
        <taxon>Pseudomonadota</taxon>
        <taxon>Gammaproteobacteria</taxon>
        <taxon>Aeromonadales</taxon>
        <taxon>Aeromonadaceae</taxon>
        <taxon>Aeromonas</taxon>
    </lineage>
</organism>
<name>A0A7T3WZH2_AERCA</name>
<proteinExistence type="predicted"/>
<evidence type="ECO:0000313" key="1">
    <source>
        <dbReference type="EMBL" id="QQA59276.1"/>
    </source>
</evidence>
<protein>
    <submittedName>
        <fullName evidence="1">Uncharacterized protein</fullName>
    </submittedName>
</protein>
<reference evidence="1" key="1">
    <citation type="submission" date="2020-12" db="EMBL/GenBank/DDBJ databases">
        <title>GES Beta-lactamases isolated from hospital effluents in Brazil.</title>
        <authorList>
            <person name="Conte D."/>
            <person name="Mesa D."/>
            <person name="Palmeiro J.K."/>
            <person name="Dalla-Costa L.M."/>
        </authorList>
    </citation>
    <scope>NUCLEOTIDE SEQUENCE [LARGE SCALE GENOMIC DNA]</scope>
    <source>
        <strain evidence="1">Aero21</strain>
    </source>
</reference>